<protein>
    <submittedName>
        <fullName evidence="2">Uncharacterized protein</fullName>
    </submittedName>
</protein>
<evidence type="ECO:0000256" key="1">
    <source>
        <dbReference type="SAM" id="MobiDB-lite"/>
    </source>
</evidence>
<evidence type="ECO:0000313" key="2">
    <source>
        <dbReference type="EMBL" id="MBX51191.1"/>
    </source>
</evidence>
<dbReference type="EMBL" id="GGEC01070707">
    <property type="protein sequence ID" value="MBX51191.1"/>
    <property type="molecule type" value="Transcribed_RNA"/>
</dbReference>
<accession>A0A2P2P9A0</accession>
<dbReference type="AlphaFoldDB" id="A0A2P2P9A0"/>
<organism evidence="2">
    <name type="scientific">Rhizophora mucronata</name>
    <name type="common">Asiatic mangrove</name>
    <dbReference type="NCBI Taxonomy" id="61149"/>
    <lineage>
        <taxon>Eukaryota</taxon>
        <taxon>Viridiplantae</taxon>
        <taxon>Streptophyta</taxon>
        <taxon>Embryophyta</taxon>
        <taxon>Tracheophyta</taxon>
        <taxon>Spermatophyta</taxon>
        <taxon>Magnoliopsida</taxon>
        <taxon>eudicotyledons</taxon>
        <taxon>Gunneridae</taxon>
        <taxon>Pentapetalae</taxon>
        <taxon>rosids</taxon>
        <taxon>fabids</taxon>
        <taxon>Malpighiales</taxon>
        <taxon>Rhizophoraceae</taxon>
        <taxon>Rhizophora</taxon>
    </lineage>
</organism>
<reference evidence="2" key="1">
    <citation type="submission" date="2018-02" db="EMBL/GenBank/DDBJ databases">
        <title>Rhizophora mucronata_Transcriptome.</title>
        <authorList>
            <person name="Meera S.P."/>
            <person name="Sreeshan A."/>
            <person name="Augustine A."/>
        </authorList>
    </citation>
    <scope>NUCLEOTIDE SEQUENCE</scope>
    <source>
        <tissue evidence="2">Leaf</tissue>
    </source>
</reference>
<feature type="region of interest" description="Disordered" evidence="1">
    <location>
        <begin position="1"/>
        <end position="22"/>
    </location>
</feature>
<sequence>MAQIKWTHPPVPTEGRHSKFHR</sequence>
<name>A0A2P2P9A0_RHIMU</name>
<proteinExistence type="predicted"/>